<feature type="domain" description="Alpha/beta hydrolase fold-3" evidence="2">
    <location>
        <begin position="115"/>
        <end position="319"/>
    </location>
</feature>
<dbReference type="InterPro" id="IPR050300">
    <property type="entry name" value="GDXG_lipolytic_enzyme"/>
</dbReference>
<evidence type="ECO:0000256" key="1">
    <source>
        <dbReference type="ARBA" id="ARBA00022801"/>
    </source>
</evidence>
<evidence type="ECO:0000259" key="2">
    <source>
        <dbReference type="Pfam" id="PF07859"/>
    </source>
</evidence>
<protein>
    <recommendedName>
        <fullName evidence="2">Alpha/beta hydrolase fold-3 domain-containing protein</fullName>
    </recommendedName>
</protein>
<dbReference type="Pfam" id="PF07859">
    <property type="entry name" value="Abhydrolase_3"/>
    <property type="match status" value="1"/>
</dbReference>
<keyword evidence="1" id="KW-0378">Hydrolase</keyword>
<dbReference type="InterPro" id="IPR029058">
    <property type="entry name" value="AB_hydrolase_fold"/>
</dbReference>
<dbReference type="GO" id="GO:0016787">
    <property type="term" value="F:hydrolase activity"/>
    <property type="evidence" value="ECO:0007669"/>
    <property type="project" value="UniProtKB-KW"/>
</dbReference>
<proteinExistence type="predicted"/>
<sequence length="352" mass="38735">MSNYANEKKSPFTVTTDPRLDFRIRNDPSLKEIMDEEKTKKAQAELPTGKSLKDIVLRLKAMEELCAKSGVVRAGKGWESMEGVERKTVKIGGMDKNIVEADVYTPSSGDISGTVVFFHGGGFCMYTKASPVYVRAAKEICRVGLRVVVPDFRSSYEHPFPAQLHDCYSALLWAADKFGPVVLFGDSAGGTLICAAALFAKRRGELSAIKGVWALDAAIYGCFPDERFPSIQYYEGGYGLTIQGAQELCQIYSGRVNENSNPLAWPGQAAAEELKGLPPHMIHVNEADMLRDENKEYYRKLIAAGVNARYMMVGGTTHDADLFYGLVPELTVSLAYNLKVFAQTPAQDISRT</sequence>
<dbReference type="Gene3D" id="3.40.50.1820">
    <property type="entry name" value="alpha/beta hydrolase"/>
    <property type="match status" value="1"/>
</dbReference>
<dbReference type="SUPFAM" id="SSF53474">
    <property type="entry name" value="alpha/beta-Hydrolases"/>
    <property type="match status" value="1"/>
</dbReference>
<reference evidence="3" key="1">
    <citation type="submission" date="2021-01" db="EMBL/GenBank/DDBJ databases">
        <authorList>
            <person name="Corre E."/>
            <person name="Pelletier E."/>
            <person name="Niang G."/>
            <person name="Scheremetjew M."/>
            <person name="Finn R."/>
            <person name="Kale V."/>
            <person name="Holt S."/>
            <person name="Cochrane G."/>
            <person name="Meng A."/>
            <person name="Brown T."/>
            <person name="Cohen L."/>
        </authorList>
    </citation>
    <scope>NUCLEOTIDE SEQUENCE</scope>
    <source>
        <strain evidence="3">CCCM811</strain>
    </source>
</reference>
<accession>A0A7S3ZD40</accession>
<dbReference type="EMBL" id="HBIV01044932">
    <property type="protein sequence ID" value="CAE0679722.1"/>
    <property type="molecule type" value="Transcribed_RNA"/>
</dbReference>
<evidence type="ECO:0000313" key="3">
    <source>
        <dbReference type="EMBL" id="CAE0679722.1"/>
    </source>
</evidence>
<dbReference type="PANTHER" id="PTHR48081">
    <property type="entry name" value="AB HYDROLASE SUPERFAMILY PROTEIN C4A8.06C"/>
    <property type="match status" value="1"/>
</dbReference>
<dbReference type="PANTHER" id="PTHR48081:SF8">
    <property type="entry name" value="ALPHA_BETA HYDROLASE FOLD-3 DOMAIN-CONTAINING PROTEIN-RELATED"/>
    <property type="match status" value="1"/>
</dbReference>
<dbReference type="InterPro" id="IPR013094">
    <property type="entry name" value="AB_hydrolase_3"/>
</dbReference>
<organism evidence="3">
    <name type="scientific">Lotharella globosa</name>
    <dbReference type="NCBI Taxonomy" id="91324"/>
    <lineage>
        <taxon>Eukaryota</taxon>
        <taxon>Sar</taxon>
        <taxon>Rhizaria</taxon>
        <taxon>Cercozoa</taxon>
        <taxon>Chlorarachniophyceae</taxon>
        <taxon>Lotharella</taxon>
    </lineage>
</organism>
<gene>
    <name evidence="3" type="ORF">LGLO00237_LOCUS31507</name>
</gene>
<dbReference type="AlphaFoldDB" id="A0A7S3ZD40"/>
<name>A0A7S3ZD40_9EUKA</name>